<dbReference type="PROSITE" id="PS00887">
    <property type="entry name" value="ILVD_EDD_2"/>
    <property type="match status" value="1"/>
</dbReference>
<keyword evidence="8" id="KW-1185">Reference proteome</keyword>
<dbReference type="GO" id="GO:0009570">
    <property type="term" value="C:chloroplast stroma"/>
    <property type="evidence" value="ECO:0007669"/>
    <property type="project" value="TreeGrafter"/>
</dbReference>
<protein>
    <recommendedName>
        <fullName evidence="6">Kinesin motor domain-containing protein</fullName>
    </recommendedName>
</protein>
<gene>
    <name evidence="7" type="ORF">J5N97_026175</name>
</gene>
<dbReference type="Pfam" id="PF00920">
    <property type="entry name" value="ILVD_EDD_N"/>
    <property type="match status" value="1"/>
</dbReference>
<dbReference type="Gene3D" id="3.50.30.80">
    <property type="entry name" value="IlvD/EDD C-terminal domain-like"/>
    <property type="match status" value="1"/>
</dbReference>
<dbReference type="GO" id="GO:0004160">
    <property type="term" value="F:dihydroxy-acid dehydratase activity"/>
    <property type="evidence" value="ECO:0007669"/>
    <property type="project" value="TreeGrafter"/>
</dbReference>
<proteinExistence type="inferred from homology"/>
<sequence length="804" mass="87982">MKKPQVGISSVWYEGNTCNMHLMQLAEAVREGVWDAGMVGFRFNTIGVSDAISMGTRGMCYSLQSRDLIADSIETVMAAQWYDGNISIPGCDKNMPGTIMAMGRLNRPSIMVYGGTIKPGHFQDHSYDIVSAFQCYGEYVSGKITDDQRMNVVRNSCPGAGACGGMYTANTMASAIEAMGMSLPYSSSTPAEDPLKLDECRLVGKYLLNLMEMDLKPRDIITERSIKNAMVMVMALGGSTNAVLHLIAIARSVGLNLTLDDFQKISDKVPFLADLKPSGKYVMEDVHKIGGTPAVIRFLLEEGFLDGDCMTVTGKSLAENAKLCPGLSVGQQIIRPLSNPIKSTGHIQILYGNLAPEGSVAKITGKEGLYFSGPALVFDGEESMIAAISENPMNFKNYFQLPIVHNFIFTYFPYYYRAKVVVIRGEGPKGGPGMPEMLTPTSDNGSWSWEGIIVFYECALLTDGRFSGGSHGYVVGHICPEAQEGGPIGLVKNGDEITIDIQKRRMDVKLTDEQLAERRRKWTPPAYKASRGVLYKYIKNVKSASSGKYVCFILLANILAVVNLNRCYEQDVGIDQILFKEINPLLDGVLRGSNACVLGYGARGSGKTYNSVNQDHTYDVLKLKEQEVLVLEDAGRKIQLTGLSQVPVTLVSDFERMYFHGLNQHKGPQKSVTDAQLRSHSGLIVYVAAVDKDTNTSHPGKINFIDLAGYADAKHISNPKPHLSETAKVNKSLFQLLNVVYALNVNETYVPYRESKLTRLMQDFICKTSGAVLATCLNPVLCQDTTHVVAMGSRSCRGGESISI</sequence>
<dbReference type="InterPro" id="IPR042096">
    <property type="entry name" value="Dihydro-acid_dehy_C"/>
</dbReference>
<dbReference type="GO" id="GO:0005524">
    <property type="term" value="F:ATP binding"/>
    <property type="evidence" value="ECO:0007669"/>
    <property type="project" value="InterPro"/>
</dbReference>
<dbReference type="GO" id="GO:0009082">
    <property type="term" value="P:branched-chain amino acid biosynthetic process"/>
    <property type="evidence" value="ECO:0007669"/>
    <property type="project" value="TreeGrafter"/>
</dbReference>
<evidence type="ECO:0000256" key="3">
    <source>
        <dbReference type="ARBA" id="ARBA00023175"/>
    </source>
</evidence>
<dbReference type="InterPro" id="IPR027417">
    <property type="entry name" value="P-loop_NTPase"/>
</dbReference>
<dbReference type="InterPro" id="IPR050165">
    <property type="entry name" value="DHAD_IlvD/Edd"/>
</dbReference>
<dbReference type="SMART" id="SM00129">
    <property type="entry name" value="KISc"/>
    <property type="match status" value="1"/>
</dbReference>
<keyword evidence="4" id="KW-0456">Lyase</keyword>
<dbReference type="Pfam" id="PF00225">
    <property type="entry name" value="Kinesin"/>
    <property type="match status" value="1"/>
</dbReference>
<dbReference type="InterPro" id="IPR020558">
    <property type="entry name" value="DiOHA_6PGluconate_deHydtase_CS"/>
</dbReference>
<dbReference type="AlphaFoldDB" id="A0A9D5C2P6"/>
<dbReference type="PROSITE" id="PS50067">
    <property type="entry name" value="KINESIN_MOTOR_2"/>
    <property type="match status" value="1"/>
</dbReference>
<dbReference type="SUPFAM" id="SSF52016">
    <property type="entry name" value="LeuD/IlvD-like"/>
    <property type="match status" value="1"/>
</dbReference>
<dbReference type="InterPro" id="IPR001752">
    <property type="entry name" value="Kinesin_motor_dom"/>
</dbReference>
<dbReference type="InterPro" id="IPR000581">
    <property type="entry name" value="ILV_EDD_N"/>
</dbReference>
<dbReference type="PANTHER" id="PTHR21000">
    <property type="entry name" value="DIHYDROXY-ACID DEHYDRATASE DAD"/>
    <property type="match status" value="1"/>
</dbReference>
<comment type="caution">
    <text evidence="5">Lacks conserved residue(s) required for the propagation of feature annotation.</text>
</comment>
<evidence type="ECO:0000256" key="5">
    <source>
        <dbReference type="PROSITE-ProRule" id="PRU00283"/>
    </source>
</evidence>
<organism evidence="7 8">
    <name type="scientific">Dioscorea zingiberensis</name>
    <dbReference type="NCBI Taxonomy" id="325984"/>
    <lineage>
        <taxon>Eukaryota</taxon>
        <taxon>Viridiplantae</taxon>
        <taxon>Streptophyta</taxon>
        <taxon>Embryophyta</taxon>
        <taxon>Tracheophyta</taxon>
        <taxon>Spermatophyta</taxon>
        <taxon>Magnoliopsida</taxon>
        <taxon>Liliopsida</taxon>
        <taxon>Dioscoreales</taxon>
        <taxon>Dioscoreaceae</taxon>
        <taxon>Dioscorea</taxon>
    </lineage>
</organism>
<dbReference type="Gene3D" id="3.40.850.10">
    <property type="entry name" value="Kinesin motor domain"/>
    <property type="match status" value="2"/>
</dbReference>
<dbReference type="InterPro" id="IPR037237">
    <property type="entry name" value="IlvD/EDD_N"/>
</dbReference>
<dbReference type="InterPro" id="IPR036961">
    <property type="entry name" value="Kinesin_motor_dom_sf"/>
</dbReference>
<comment type="similarity">
    <text evidence="5">Belongs to the TRAFAC class myosin-kinesin ATPase superfamily. Kinesin family.</text>
</comment>
<dbReference type="EMBL" id="JAGGNH010000008">
    <property type="protein sequence ID" value="KAJ0965037.1"/>
    <property type="molecule type" value="Genomic_DNA"/>
</dbReference>
<dbReference type="PANTHER" id="PTHR21000:SF5">
    <property type="entry name" value="DIHYDROXY-ACID DEHYDRATASE, MITOCHONDRIAL"/>
    <property type="match status" value="1"/>
</dbReference>
<dbReference type="GO" id="GO:0005874">
    <property type="term" value="C:microtubule"/>
    <property type="evidence" value="ECO:0007669"/>
    <property type="project" value="UniProtKB-KW"/>
</dbReference>
<dbReference type="Proteomes" id="UP001085076">
    <property type="component" value="Miscellaneous, Linkage group lg08"/>
</dbReference>
<dbReference type="InterPro" id="IPR056740">
    <property type="entry name" value="ILV_EDD_C"/>
</dbReference>
<accession>A0A9D5C2P6</accession>
<evidence type="ECO:0000256" key="1">
    <source>
        <dbReference type="ARBA" id="ARBA00006486"/>
    </source>
</evidence>
<dbReference type="SUPFAM" id="SSF143975">
    <property type="entry name" value="IlvD/EDD N-terminal domain-like"/>
    <property type="match status" value="1"/>
</dbReference>
<evidence type="ECO:0000256" key="4">
    <source>
        <dbReference type="ARBA" id="ARBA00023239"/>
    </source>
</evidence>
<dbReference type="GO" id="GO:0007018">
    <property type="term" value="P:microtubule-based movement"/>
    <property type="evidence" value="ECO:0007669"/>
    <property type="project" value="InterPro"/>
</dbReference>
<dbReference type="PRINTS" id="PR00380">
    <property type="entry name" value="KINESINHEAVY"/>
</dbReference>
<reference evidence="7" key="2">
    <citation type="journal article" date="2022" name="Hortic Res">
        <title>The genome of Dioscorea zingiberensis sheds light on the biosynthesis, origin and evolution of the medicinally important diosgenin saponins.</title>
        <authorList>
            <person name="Li Y."/>
            <person name="Tan C."/>
            <person name="Li Z."/>
            <person name="Guo J."/>
            <person name="Li S."/>
            <person name="Chen X."/>
            <person name="Wang C."/>
            <person name="Dai X."/>
            <person name="Yang H."/>
            <person name="Song W."/>
            <person name="Hou L."/>
            <person name="Xu J."/>
            <person name="Tong Z."/>
            <person name="Xu A."/>
            <person name="Yuan X."/>
            <person name="Wang W."/>
            <person name="Yang Q."/>
            <person name="Chen L."/>
            <person name="Sun Z."/>
            <person name="Wang K."/>
            <person name="Pan B."/>
            <person name="Chen J."/>
            <person name="Bao Y."/>
            <person name="Liu F."/>
            <person name="Qi X."/>
            <person name="Gang D.R."/>
            <person name="Wen J."/>
            <person name="Li J."/>
        </authorList>
    </citation>
    <scope>NUCLEOTIDE SEQUENCE</scope>
    <source>
        <strain evidence="7">Dzin_1.0</strain>
    </source>
</reference>
<evidence type="ECO:0000259" key="6">
    <source>
        <dbReference type="PROSITE" id="PS50067"/>
    </source>
</evidence>
<dbReference type="SUPFAM" id="SSF52540">
    <property type="entry name" value="P-loop containing nucleoside triphosphate hydrolases"/>
    <property type="match status" value="1"/>
</dbReference>
<reference evidence="7" key="1">
    <citation type="submission" date="2021-03" db="EMBL/GenBank/DDBJ databases">
        <authorList>
            <person name="Li Z."/>
            <person name="Yang C."/>
        </authorList>
    </citation>
    <scope>NUCLEOTIDE SEQUENCE</scope>
    <source>
        <strain evidence="7">Dzin_1.0</strain>
        <tissue evidence="7">Leaf</tissue>
    </source>
</reference>
<feature type="domain" description="Kinesin motor" evidence="6">
    <location>
        <begin position="618"/>
        <end position="798"/>
    </location>
</feature>
<evidence type="ECO:0000256" key="2">
    <source>
        <dbReference type="ARBA" id="ARBA00022701"/>
    </source>
</evidence>
<evidence type="ECO:0000313" key="7">
    <source>
        <dbReference type="EMBL" id="KAJ0965037.1"/>
    </source>
</evidence>
<evidence type="ECO:0000313" key="8">
    <source>
        <dbReference type="Proteomes" id="UP001085076"/>
    </source>
</evidence>
<dbReference type="GO" id="GO:0008017">
    <property type="term" value="F:microtubule binding"/>
    <property type="evidence" value="ECO:0007669"/>
    <property type="project" value="InterPro"/>
</dbReference>
<dbReference type="GO" id="GO:0003777">
    <property type="term" value="F:microtubule motor activity"/>
    <property type="evidence" value="ECO:0007669"/>
    <property type="project" value="InterPro"/>
</dbReference>
<dbReference type="OrthoDB" id="3851628at2759"/>
<comment type="caution">
    <text evidence="7">The sequence shown here is derived from an EMBL/GenBank/DDBJ whole genome shotgun (WGS) entry which is preliminary data.</text>
</comment>
<comment type="similarity">
    <text evidence="1">Belongs to the IlvD/Edd family.</text>
</comment>
<name>A0A9D5C2P6_9LILI</name>
<dbReference type="PROSITE" id="PS00886">
    <property type="entry name" value="ILVD_EDD_1"/>
    <property type="match status" value="1"/>
</dbReference>
<keyword evidence="2" id="KW-0493">Microtubule</keyword>
<keyword evidence="3" id="KW-0505">Motor protein</keyword>
<dbReference type="Pfam" id="PF24877">
    <property type="entry name" value="ILV_EDD_C"/>
    <property type="match status" value="1"/>
</dbReference>